<feature type="domain" description="F-box" evidence="2">
    <location>
        <begin position="49"/>
        <end position="95"/>
    </location>
</feature>
<accession>A0ABR4KXM1</accession>
<proteinExistence type="predicted"/>
<reference evidence="3 4" key="1">
    <citation type="submission" date="2024-07" db="EMBL/GenBank/DDBJ databases">
        <title>Section-level genome sequencing and comparative genomics of Aspergillus sections Usti and Cavernicolus.</title>
        <authorList>
            <consortium name="Lawrence Berkeley National Laboratory"/>
            <person name="Nybo J.L."/>
            <person name="Vesth T.C."/>
            <person name="Theobald S."/>
            <person name="Frisvad J.C."/>
            <person name="Larsen T.O."/>
            <person name="Kjaerboelling I."/>
            <person name="Rothschild-Mancinelli K."/>
            <person name="Lyhne E.K."/>
            <person name="Kogle M.E."/>
            <person name="Barry K."/>
            <person name="Clum A."/>
            <person name="Na H."/>
            <person name="Ledsgaard L."/>
            <person name="Lin J."/>
            <person name="Lipzen A."/>
            <person name="Kuo A."/>
            <person name="Riley R."/>
            <person name="Mondo S."/>
            <person name="LaButti K."/>
            <person name="Haridas S."/>
            <person name="Pangalinan J."/>
            <person name="Salamov A.A."/>
            <person name="Simmons B.A."/>
            <person name="Magnuson J.K."/>
            <person name="Chen J."/>
            <person name="Drula E."/>
            <person name="Henrissat B."/>
            <person name="Wiebenga A."/>
            <person name="Lubbers R.J."/>
            <person name="Gomes A.C."/>
            <person name="Macurrencykelacurrency M.R."/>
            <person name="Stajich J."/>
            <person name="Grigoriev I.V."/>
            <person name="Mortensen U.H."/>
            <person name="De vries R.P."/>
            <person name="Baker S.E."/>
            <person name="Andersen M.R."/>
        </authorList>
    </citation>
    <scope>NUCLEOTIDE SEQUENCE [LARGE SCALE GENOMIC DNA]</scope>
    <source>
        <strain evidence="3 4">CBS 756.74</strain>
    </source>
</reference>
<dbReference type="EMBL" id="JBFXLR010000007">
    <property type="protein sequence ID" value="KAL2857025.1"/>
    <property type="molecule type" value="Genomic_DNA"/>
</dbReference>
<evidence type="ECO:0000256" key="1">
    <source>
        <dbReference type="SAM" id="MobiDB-lite"/>
    </source>
</evidence>
<dbReference type="GeneID" id="98159879"/>
<organism evidence="3 4">
    <name type="scientific">Aspergillus pseudodeflectus</name>
    <dbReference type="NCBI Taxonomy" id="176178"/>
    <lineage>
        <taxon>Eukaryota</taxon>
        <taxon>Fungi</taxon>
        <taxon>Dikarya</taxon>
        <taxon>Ascomycota</taxon>
        <taxon>Pezizomycotina</taxon>
        <taxon>Eurotiomycetes</taxon>
        <taxon>Eurotiomycetidae</taxon>
        <taxon>Eurotiales</taxon>
        <taxon>Aspergillaceae</taxon>
        <taxon>Aspergillus</taxon>
        <taxon>Aspergillus subgen. Nidulantes</taxon>
    </lineage>
</organism>
<dbReference type="Pfam" id="PF00646">
    <property type="entry name" value="F-box"/>
    <property type="match status" value="1"/>
</dbReference>
<evidence type="ECO:0000313" key="3">
    <source>
        <dbReference type="EMBL" id="KAL2857025.1"/>
    </source>
</evidence>
<comment type="caution">
    <text evidence="3">The sequence shown here is derived from an EMBL/GenBank/DDBJ whole genome shotgun (WGS) entry which is preliminary data.</text>
</comment>
<dbReference type="Proteomes" id="UP001610444">
    <property type="component" value="Unassembled WGS sequence"/>
</dbReference>
<feature type="compositionally biased region" description="Basic residues" evidence="1">
    <location>
        <begin position="259"/>
        <end position="270"/>
    </location>
</feature>
<protein>
    <recommendedName>
        <fullName evidence="2">F-box domain-containing protein</fullName>
    </recommendedName>
</protein>
<dbReference type="SUPFAM" id="SSF81383">
    <property type="entry name" value="F-box domain"/>
    <property type="match status" value="1"/>
</dbReference>
<gene>
    <name evidence="3" type="ORF">BJX68DRAFT_263547</name>
</gene>
<dbReference type="RefSeq" id="XP_070902889.1">
    <property type="nucleotide sequence ID" value="XM_071044715.1"/>
</dbReference>
<feature type="region of interest" description="Disordered" evidence="1">
    <location>
        <begin position="254"/>
        <end position="290"/>
    </location>
</feature>
<evidence type="ECO:0000259" key="2">
    <source>
        <dbReference type="PROSITE" id="PS50181"/>
    </source>
</evidence>
<name>A0ABR4KXM1_9EURO</name>
<keyword evidence="4" id="KW-1185">Reference proteome</keyword>
<dbReference type="InterPro" id="IPR001810">
    <property type="entry name" value="F-box_dom"/>
</dbReference>
<sequence>MASGVAYRCPDLRGYALTIRRFHAREPTPTANLYKAPPSKRSRGRPKPIGLLKRLPLELIHAVLLDLDYTSLNKLRLVNRTARRIVESLPAYSLLRTHAADTLRVMDASRCSSYFPIGHLFAEFCHPWCRTCPGREFAPLLYLPTMTRSCFKCTRVRDEYQPRLVTDICATYALSWRDMNNKVHPLPVIRTIPTYPPWVPRRIADIRQALELAITIHGSLAAVEHAAREREECNRTAYQAALKEWVIWNGDGEEEDNTKRRRRRKGKKTRSPSPTPTPRRPRVPHKRFESLRTGQGADNWRFRATVAFPYFDRQMQTVETGVYCRACTYHWDEGYADDWRRAATIFHPHPPNREARFRAFLEKDIPAHFAVCKNMNRGYDFAESRLDPLERQADGEDFFVFPEDWE</sequence>
<dbReference type="PROSITE" id="PS50181">
    <property type="entry name" value="FBOX"/>
    <property type="match status" value="1"/>
</dbReference>
<evidence type="ECO:0000313" key="4">
    <source>
        <dbReference type="Proteomes" id="UP001610444"/>
    </source>
</evidence>
<dbReference type="InterPro" id="IPR036047">
    <property type="entry name" value="F-box-like_dom_sf"/>
</dbReference>